<organism evidence="1 2">
    <name type="scientific">Plutella xylostella</name>
    <name type="common">Diamondback moth</name>
    <name type="synonym">Plutella maculipennis</name>
    <dbReference type="NCBI Taxonomy" id="51655"/>
    <lineage>
        <taxon>Eukaryota</taxon>
        <taxon>Metazoa</taxon>
        <taxon>Ecdysozoa</taxon>
        <taxon>Arthropoda</taxon>
        <taxon>Hexapoda</taxon>
        <taxon>Insecta</taxon>
        <taxon>Pterygota</taxon>
        <taxon>Neoptera</taxon>
        <taxon>Endopterygota</taxon>
        <taxon>Lepidoptera</taxon>
        <taxon>Glossata</taxon>
        <taxon>Ditrysia</taxon>
        <taxon>Yponomeutoidea</taxon>
        <taxon>Plutellidae</taxon>
        <taxon>Plutella</taxon>
    </lineage>
</organism>
<evidence type="ECO:0000313" key="1">
    <source>
        <dbReference type="EMBL" id="KAG7306120.1"/>
    </source>
</evidence>
<gene>
    <name evidence="1" type="ORF">JYU34_008703</name>
</gene>
<comment type="caution">
    <text evidence="1">The sequence shown here is derived from an EMBL/GenBank/DDBJ whole genome shotgun (WGS) entry which is preliminary data.</text>
</comment>
<reference evidence="1 2" key="1">
    <citation type="submission" date="2021-06" db="EMBL/GenBank/DDBJ databases">
        <title>A haploid diamondback moth (Plutella xylostella L.) genome assembly resolves 31 chromosomes and identifies a diamide resistance mutation.</title>
        <authorList>
            <person name="Ward C.M."/>
            <person name="Perry K.D."/>
            <person name="Baker G."/>
            <person name="Powis K."/>
            <person name="Heckel D.G."/>
            <person name="Baxter S.W."/>
        </authorList>
    </citation>
    <scope>NUCLEOTIDE SEQUENCE [LARGE SCALE GENOMIC DNA]</scope>
    <source>
        <strain evidence="1 2">LV</strain>
        <tissue evidence="1">Single pupa</tissue>
    </source>
</reference>
<keyword evidence="2" id="KW-1185">Reference proteome</keyword>
<accession>A0ABQ7QMP2</accession>
<dbReference type="Proteomes" id="UP000823941">
    <property type="component" value="Chromosome 12"/>
</dbReference>
<sequence>MVHRDASPPSSVIDSEVLASTLKLFNVITRLQRAARPSGTGLFAQRDSVFCRFRRTLAFTTFSWKLK</sequence>
<name>A0ABQ7QMP2_PLUXY</name>
<evidence type="ECO:0000313" key="2">
    <source>
        <dbReference type="Proteomes" id="UP000823941"/>
    </source>
</evidence>
<protein>
    <submittedName>
        <fullName evidence="1">Uncharacterized protein</fullName>
    </submittedName>
</protein>
<dbReference type="EMBL" id="JAHIBW010000012">
    <property type="protein sequence ID" value="KAG7306120.1"/>
    <property type="molecule type" value="Genomic_DNA"/>
</dbReference>
<proteinExistence type="predicted"/>